<dbReference type="Pfam" id="PF13923">
    <property type="entry name" value="zf-C3HC4_2"/>
    <property type="match status" value="1"/>
</dbReference>
<dbReference type="GeneID" id="116289978"/>
<keyword evidence="8" id="KW-0862">Zinc</keyword>
<evidence type="ECO:0000259" key="13">
    <source>
        <dbReference type="PROSITE" id="PS50089"/>
    </source>
</evidence>
<dbReference type="InterPro" id="IPR013083">
    <property type="entry name" value="Znf_RING/FYVE/PHD"/>
</dbReference>
<evidence type="ECO:0000256" key="4">
    <source>
        <dbReference type="ARBA" id="ARBA00022679"/>
    </source>
</evidence>
<evidence type="ECO:0000256" key="5">
    <source>
        <dbReference type="ARBA" id="ARBA00022763"/>
    </source>
</evidence>
<feature type="region of interest" description="Disordered" evidence="12">
    <location>
        <begin position="244"/>
        <end position="306"/>
    </location>
</feature>
<feature type="domain" description="RING-type" evidence="13">
    <location>
        <begin position="72"/>
        <end position="111"/>
    </location>
</feature>
<dbReference type="Gene3D" id="3.30.40.10">
    <property type="entry name" value="Zinc/RING finger domain, C3HC4 (zinc finger)"/>
    <property type="match status" value="1"/>
</dbReference>
<proteinExistence type="predicted"/>
<feature type="region of interest" description="Disordered" evidence="12">
    <location>
        <begin position="330"/>
        <end position="362"/>
    </location>
</feature>
<evidence type="ECO:0000256" key="9">
    <source>
        <dbReference type="ARBA" id="ARBA00023242"/>
    </source>
</evidence>
<dbReference type="CDD" id="cd16550">
    <property type="entry name" value="RING-HC_RNF168"/>
    <property type="match status" value="1"/>
</dbReference>
<dbReference type="GO" id="GO:0006302">
    <property type="term" value="P:double-strand break repair"/>
    <property type="evidence" value="ECO:0007669"/>
    <property type="project" value="TreeGrafter"/>
</dbReference>
<dbReference type="PROSITE" id="PS50089">
    <property type="entry name" value="ZF_RING_2"/>
    <property type="match status" value="1"/>
</dbReference>
<keyword evidence="6 10" id="KW-0863">Zinc-finger</keyword>
<keyword evidence="6 10" id="KW-0479">Metal-binding</keyword>
<evidence type="ECO:0000313" key="15">
    <source>
        <dbReference type="RefSeq" id="XP_031552802.1"/>
    </source>
</evidence>
<feature type="compositionally biased region" description="Polar residues" evidence="12">
    <location>
        <begin position="292"/>
        <end position="304"/>
    </location>
</feature>
<sequence length="362" mass="42292">MFYAPFPNWDEVVISLPSYFPAKIIIMQNGRTMAEKASDEPSLPSKTKRKRIRYENYASDVVEDASYEDFICPICLQLLIEPVVMPCKHELCKICFTQNVQEANLQCPICRVRISSWARKQARNGTLICQQRWELIQKLFPEKCERRMRGIDDDGEDFCHRPFKRVLSENGEIRSEYEEEMRKIQMAREEECKASEEFIRQLMEEENKVHGEKEQLKEMDEKIARKMHQQINEMKVATPLKVVGNKQAGSSSKAKTKTKTSNSPTLERWFSPTIRLKNTSLVRKSDQDKNSSQKIPKTRSNNTGVAKELELKHKQEDEDFAFAMKLQQQFDKERRQEQQLERKKGSVDGYLLRKDSCTSTSS</sequence>
<comment type="subcellular location">
    <subcellularLocation>
        <location evidence="2">Nucleus</location>
    </subcellularLocation>
</comment>
<keyword evidence="7" id="KW-0833">Ubl conjugation pathway</keyword>
<gene>
    <name evidence="15" type="primary">LOC116289978</name>
</gene>
<evidence type="ECO:0000256" key="1">
    <source>
        <dbReference type="ARBA" id="ARBA00000900"/>
    </source>
</evidence>
<keyword evidence="11" id="KW-0175">Coiled coil</keyword>
<dbReference type="AlphaFoldDB" id="A0A6P8HJE5"/>
<evidence type="ECO:0000256" key="8">
    <source>
        <dbReference type="ARBA" id="ARBA00022833"/>
    </source>
</evidence>
<dbReference type="EC" id="2.3.2.27" evidence="3"/>
<dbReference type="SMART" id="SM00184">
    <property type="entry name" value="RING"/>
    <property type="match status" value="1"/>
</dbReference>
<name>A0A6P8HJE5_ACTTE</name>
<dbReference type="KEGG" id="aten:116289978"/>
<keyword evidence="5" id="KW-0227">DNA damage</keyword>
<evidence type="ECO:0000256" key="3">
    <source>
        <dbReference type="ARBA" id="ARBA00012483"/>
    </source>
</evidence>
<feature type="coiled-coil region" evidence="11">
    <location>
        <begin position="170"/>
        <end position="222"/>
    </location>
</feature>
<protein>
    <recommendedName>
        <fullName evidence="3">RING-type E3 ubiquitin transferase</fullName>
        <ecNumber evidence="3">2.3.2.27</ecNumber>
    </recommendedName>
</protein>
<dbReference type="SUPFAM" id="SSF57850">
    <property type="entry name" value="RING/U-box"/>
    <property type="match status" value="1"/>
</dbReference>
<keyword evidence="9" id="KW-0539">Nucleus</keyword>
<accession>A0A6P8HJE5</accession>
<dbReference type="GO" id="GO:0031491">
    <property type="term" value="F:nucleosome binding"/>
    <property type="evidence" value="ECO:0007669"/>
    <property type="project" value="TreeGrafter"/>
</dbReference>
<evidence type="ECO:0000256" key="2">
    <source>
        <dbReference type="ARBA" id="ARBA00004123"/>
    </source>
</evidence>
<evidence type="ECO:0000256" key="7">
    <source>
        <dbReference type="ARBA" id="ARBA00022786"/>
    </source>
</evidence>
<evidence type="ECO:0000256" key="6">
    <source>
        <dbReference type="ARBA" id="ARBA00022771"/>
    </source>
</evidence>
<dbReference type="PANTHER" id="PTHR23328:SF0">
    <property type="entry name" value="RING-TYPE DOMAIN-CONTAINING PROTEIN"/>
    <property type="match status" value="1"/>
</dbReference>
<dbReference type="GO" id="GO:0061630">
    <property type="term" value="F:ubiquitin protein ligase activity"/>
    <property type="evidence" value="ECO:0007669"/>
    <property type="project" value="UniProtKB-EC"/>
</dbReference>
<dbReference type="Proteomes" id="UP000515163">
    <property type="component" value="Unplaced"/>
</dbReference>
<reference evidence="15" key="1">
    <citation type="submission" date="2025-08" db="UniProtKB">
        <authorList>
            <consortium name="RefSeq"/>
        </authorList>
    </citation>
    <scope>IDENTIFICATION</scope>
    <source>
        <tissue evidence="15">Tentacle</tissue>
    </source>
</reference>
<organism evidence="14 15">
    <name type="scientific">Actinia tenebrosa</name>
    <name type="common">Australian red waratah sea anemone</name>
    <dbReference type="NCBI Taxonomy" id="6105"/>
    <lineage>
        <taxon>Eukaryota</taxon>
        <taxon>Metazoa</taxon>
        <taxon>Cnidaria</taxon>
        <taxon>Anthozoa</taxon>
        <taxon>Hexacorallia</taxon>
        <taxon>Actiniaria</taxon>
        <taxon>Actiniidae</taxon>
        <taxon>Actinia</taxon>
    </lineage>
</organism>
<dbReference type="GO" id="GO:0005634">
    <property type="term" value="C:nucleus"/>
    <property type="evidence" value="ECO:0007669"/>
    <property type="project" value="UniProtKB-SubCell"/>
</dbReference>
<evidence type="ECO:0000256" key="12">
    <source>
        <dbReference type="SAM" id="MobiDB-lite"/>
    </source>
</evidence>
<keyword evidence="14" id="KW-1185">Reference proteome</keyword>
<feature type="compositionally biased region" description="Basic and acidic residues" evidence="12">
    <location>
        <begin position="330"/>
        <end position="356"/>
    </location>
</feature>
<dbReference type="RefSeq" id="XP_031552802.1">
    <property type="nucleotide sequence ID" value="XM_031696942.1"/>
</dbReference>
<dbReference type="InterPro" id="IPR001841">
    <property type="entry name" value="Znf_RING"/>
</dbReference>
<dbReference type="InterPro" id="IPR051657">
    <property type="entry name" value="RNF168/RNF169_E3_ubiq-ligase"/>
</dbReference>
<comment type="catalytic activity">
    <reaction evidence="1">
        <text>S-ubiquitinyl-[E2 ubiquitin-conjugating enzyme]-L-cysteine + [acceptor protein]-L-lysine = [E2 ubiquitin-conjugating enzyme]-L-cysteine + N(6)-ubiquitinyl-[acceptor protein]-L-lysine.</text>
        <dbReference type="EC" id="2.3.2.27"/>
    </reaction>
</comment>
<dbReference type="GO" id="GO:0035861">
    <property type="term" value="C:site of double-strand break"/>
    <property type="evidence" value="ECO:0007669"/>
    <property type="project" value="TreeGrafter"/>
</dbReference>
<evidence type="ECO:0000256" key="10">
    <source>
        <dbReference type="PROSITE-ProRule" id="PRU00175"/>
    </source>
</evidence>
<dbReference type="GO" id="GO:0008270">
    <property type="term" value="F:zinc ion binding"/>
    <property type="evidence" value="ECO:0007669"/>
    <property type="project" value="UniProtKB-KW"/>
</dbReference>
<dbReference type="CDD" id="cd21932">
    <property type="entry name" value="MIU2_RNF168-like"/>
    <property type="match status" value="1"/>
</dbReference>
<keyword evidence="4" id="KW-0808">Transferase</keyword>
<dbReference type="OrthoDB" id="5970397at2759"/>
<dbReference type="PANTHER" id="PTHR23328">
    <property type="entry name" value="RING-TYPE DOMAIN-CONTAINING PROTEIN"/>
    <property type="match status" value="1"/>
</dbReference>
<evidence type="ECO:0000313" key="14">
    <source>
        <dbReference type="Proteomes" id="UP000515163"/>
    </source>
</evidence>
<evidence type="ECO:0000256" key="11">
    <source>
        <dbReference type="SAM" id="Coils"/>
    </source>
</evidence>
<dbReference type="CDD" id="cd22249">
    <property type="entry name" value="UDM1_RNF168_RNF169-like"/>
    <property type="match status" value="1"/>
</dbReference>
<dbReference type="InParanoid" id="A0A6P8HJE5"/>